<sequence length="448" mass="52769">MVEDNILNFKLLEVKSNSKARFLYYIQEKCLFKKNGKSRRDCESAQYYICAEKSFSGKICKASGKLINNSFIRIETNDHTHDENHEDRAAALVTISSMRENVVNSTDAIETIFSNNVHGQKSPILKLLNHRKIIPNLKRTRRKIVPICQSPKDLHNLLKNSKSIGNKFSSFRDKPFYRGLVNFVNDNASIFLVEQFKEKISLSTVKLFIDGTFNVHPTYFKQLLIIFTEIETIAYPFAFVLMTSRKNGLYKKIFEYLKDVMGIIPLSIMCDYENSMRKALRDTWNETEILGCWFHFSQCVKRKKASKPKLAKLIKSNKKAKLIYRMIQYLPLLPPEKVSKTFEEIIEMQRHFNFFMRFKSLNKYIIKQWILRSDFTNFNVYKLIHRTNNIVEGFNSKLKRAIPRRPSTFIFLSRLHKLMDEIYAKFLNNQKDKVVFKSKSKLNKKLYS</sequence>
<dbReference type="InterPro" id="IPR018289">
    <property type="entry name" value="MULE_transposase_dom"/>
</dbReference>
<gene>
    <name evidence="2" type="ORF">PVAND_017707</name>
</gene>
<comment type="caution">
    <text evidence="2">The sequence shown here is derived from an EMBL/GenBank/DDBJ whole genome shotgun (WGS) entry which is preliminary data.</text>
</comment>
<evidence type="ECO:0000313" key="2">
    <source>
        <dbReference type="EMBL" id="KAG5666161.1"/>
    </source>
</evidence>
<dbReference type="PANTHER" id="PTHR47160">
    <property type="entry name" value="PUTATIVE-RELATED"/>
    <property type="match status" value="1"/>
</dbReference>
<accession>A0A9J6B8G9</accession>
<feature type="domain" description="MULE transposase" evidence="1">
    <location>
        <begin position="207"/>
        <end position="298"/>
    </location>
</feature>
<dbReference type="AlphaFoldDB" id="A0A9J6B8G9"/>
<keyword evidence="3" id="KW-1185">Reference proteome</keyword>
<evidence type="ECO:0000259" key="1">
    <source>
        <dbReference type="Pfam" id="PF10551"/>
    </source>
</evidence>
<evidence type="ECO:0000313" key="3">
    <source>
        <dbReference type="Proteomes" id="UP001107558"/>
    </source>
</evidence>
<dbReference type="OrthoDB" id="7545306at2759"/>
<name>A0A9J6B8G9_POLVA</name>
<proteinExistence type="predicted"/>
<protein>
    <recommendedName>
        <fullName evidence="1">MULE transposase domain-containing protein</fullName>
    </recommendedName>
</protein>
<dbReference type="Proteomes" id="UP001107558">
    <property type="component" value="Unassembled WGS sequence"/>
</dbReference>
<organism evidence="2 3">
    <name type="scientific">Polypedilum vanderplanki</name>
    <name type="common">Sleeping chironomid midge</name>
    <dbReference type="NCBI Taxonomy" id="319348"/>
    <lineage>
        <taxon>Eukaryota</taxon>
        <taxon>Metazoa</taxon>
        <taxon>Ecdysozoa</taxon>
        <taxon>Arthropoda</taxon>
        <taxon>Hexapoda</taxon>
        <taxon>Insecta</taxon>
        <taxon>Pterygota</taxon>
        <taxon>Neoptera</taxon>
        <taxon>Endopterygota</taxon>
        <taxon>Diptera</taxon>
        <taxon>Nematocera</taxon>
        <taxon>Chironomoidea</taxon>
        <taxon>Chironomidae</taxon>
        <taxon>Chironominae</taxon>
        <taxon>Polypedilum</taxon>
        <taxon>Polypedilum</taxon>
    </lineage>
</organism>
<dbReference type="EMBL" id="JADBJN010000050">
    <property type="protein sequence ID" value="KAG5666161.1"/>
    <property type="molecule type" value="Genomic_DNA"/>
</dbReference>
<reference evidence="2" key="1">
    <citation type="submission" date="2021-03" db="EMBL/GenBank/DDBJ databases">
        <title>Chromosome level genome of the anhydrobiotic midge Polypedilum vanderplanki.</title>
        <authorList>
            <person name="Yoshida Y."/>
            <person name="Kikawada T."/>
            <person name="Gusev O."/>
        </authorList>
    </citation>
    <scope>NUCLEOTIDE SEQUENCE</scope>
    <source>
        <strain evidence="2">NIAS01</strain>
        <tissue evidence="2">Whole body or cell culture</tissue>
    </source>
</reference>
<dbReference type="PANTHER" id="PTHR47160:SF5">
    <property type="entry name" value="MULE TRANSPOSASE DOMAIN-CONTAINING PROTEIN"/>
    <property type="match status" value="1"/>
</dbReference>
<dbReference type="Pfam" id="PF10551">
    <property type="entry name" value="MULE"/>
    <property type="match status" value="1"/>
</dbReference>